<dbReference type="RefSeq" id="WP_064282979.1">
    <property type="nucleotide sequence ID" value="NZ_LWCS01000032.1"/>
</dbReference>
<dbReference type="Proteomes" id="UP000078396">
    <property type="component" value="Unassembled WGS sequence"/>
</dbReference>
<feature type="region of interest" description="Disordered" evidence="1">
    <location>
        <begin position="155"/>
        <end position="176"/>
    </location>
</feature>
<dbReference type="Pfam" id="PF06841">
    <property type="entry name" value="Phage_T4_gp19"/>
    <property type="match status" value="1"/>
</dbReference>
<evidence type="ECO:0000313" key="3">
    <source>
        <dbReference type="Proteomes" id="UP000078396"/>
    </source>
</evidence>
<proteinExistence type="predicted"/>
<accession>A0A178LSE0</accession>
<gene>
    <name evidence="2" type="ORF">A4X20_06150</name>
</gene>
<dbReference type="GO" id="GO:0005198">
    <property type="term" value="F:structural molecule activity"/>
    <property type="evidence" value="ECO:0007669"/>
    <property type="project" value="InterPro"/>
</dbReference>
<organism evidence="2 3">
    <name type="scientific">Mycolicibacterium iranicum</name>
    <name type="common">Mycobacterium iranicum</name>
    <dbReference type="NCBI Taxonomy" id="912594"/>
    <lineage>
        <taxon>Bacteria</taxon>
        <taxon>Bacillati</taxon>
        <taxon>Actinomycetota</taxon>
        <taxon>Actinomycetes</taxon>
        <taxon>Mycobacteriales</taxon>
        <taxon>Mycobacteriaceae</taxon>
        <taxon>Mycolicibacterium</taxon>
    </lineage>
</organism>
<dbReference type="InterPro" id="IPR010667">
    <property type="entry name" value="Phage_T4_Gp19"/>
</dbReference>
<comment type="caution">
    <text evidence="2">The sequence shown here is derived from an EMBL/GenBank/DDBJ whole genome shotgun (WGS) entry which is preliminary data.</text>
</comment>
<reference evidence="2 3" key="1">
    <citation type="submission" date="2016-04" db="EMBL/GenBank/DDBJ databases">
        <title>Draft Genome Sequences of Staphylococcus capitis Strain H36, S. capitis Strain H65, S. cohnii Strain H62, S. hominis Strain H69, Mycobacterium iranicum Strain H39, Plantibacter sp. Strain H53, Pseudomonas oryzihabitans Strain H72, and Microbacterium sp. Strain H83, isolated from residential settings.</title>
        <authorList>
            <person name="Lymperopoulou D."/>
            <person name="Adams R.I."/>
            <person name="Lindow S."/>
            <person name="Coil D.A."/>
            <person name="Jospin G."/>
            <person name="Eisen J.A."/>
        </authorList>
    </citation>
    <scope>NUCLEOTIDE SEQUENCE [LARGE SCALE GENOMIC DNA]</scope>
    <source>
        <strain evidence="2 3">H39</strain>
    </source>
</reference>
<dbReference type="PANTHER" id="PTHR38009:SF1">
    <property type="entry name" value="CONSERVED HYPOTHETICAL PHAGE TAIL PROTEIN"/>
    <property type="match status" value="1"/>
</dbReference>
<dbReference type="EMBL" id="LWCS01000032">
    <property type="protein sequence ID" value="OAN36774.1"/>
    <property type="molecule type" value="Genomic_DNA"/>
</dbReference>
<name>A0A178LSE0_MYCIR</name>
<dbReference type="PANTHER" id="PTHR38009">
    <property type="entry name" value="CONSERVED HYPOTHETICAL PHAGE TAIL PROTEIN"/>
    <property type="match status" value="1"/>
</dbReference>
<sequence>MPTGFVKNAHRIDPYRTYNFCVADANGKLVLGVSKVGPLRRVTNVITHRSGGSNGTDIRTPGRTQYDAVTMERGVTHDLDFAAWANRVHPYAGDSAMDLVGYRQDLTLMLKNEKGQVAQRYFLHGCWVSEFTAVPQLDGAANAIAVETIKIEMEGWERDPDTQEPSEASDPVVPPI</sequence>
<evidence type="ECO:0000256" key="1">
    <source>
        <dbReference type="SAM" id="MobiDB-lite"/>
    </source>
</evidence>
<dbReference type="NCBIfam" id="TIGR02241">
    <property type="entry name" value="conserved hypothetical phage tail region protein"/>
    <property type="match status" value="1"/>
</dbReference>
<dbReference type="AlphaFoldDB" id="A0A178LSE0"/>
<evidence type="ECO:0000313" key="2">
    <source>
        <dbReference type="EMBL" id="OAN36774.1"/>
    </source>
</evidence>
<protein>
    <submittedName>
        <fullName evidence="2">Phage tail protein</fullName>
    </submittedName>
</protein>
<dbReference type="OrthoDB" id="9790161at2"/>
<dbReference type="InterPro" id="IPR011747">
    <property type="entry name" value="CHP02241"/>
</dbReference>